<name>A0A6L8UVR4_9BACL</name>
<dbReference type="RefSeq" id="WP_161405516.1">
    <property type="nucleotide sequence ID" value="NZ_WTUZ01000010.1"/>
</dbReference>
<keyword evidence="2" id="KW-1185">Reference proteome</keyword>
<comment type="caution">
    <text evidence="1">The sequence shown here is derived from an EMBL/GenBank/DDBJ whole genome shotgun (WGS) entry which is preliminary data.</text>
</comment>
<proteinExistence type="predicted"/>
<gene>
    <name evidence="1" type="ORF">GQF01_03615</name>
</gene>
<protein>
    <submittedName>
        <fullName evidence="1">Uncharacterized protein</fullName>
    </submittedName>
</protein>
<accession>A0A6L8UVR4</accession>
<dbReference type="Proteomes" id="UP000481087">
    <property type="component" value="Unassembled WGS sequence"/>
</dbReference>
<evidence type="ECO:0000313" key="2">
    <source>
        <dbReference type="Proteomes" id="UP000481087"/>
    </source>
</evidence>
<sequence>MSLLTVKPEMSIGQVAAALSEYVELNWKNVLQTNYQELTSLFPELEDSTYGLYLDRLIPQAWQEIERCGFQAAEPAGEGDFVIAGCLNFRNSIEKAEWGGPGREIRVFWIVLNNGHNQTIGTLVLEFAHSHLQFDVPELPKFSALAETDRREIKSKISQKQK</sequence>
<evidence type="ECO:0000313" key="1">
    <source>
        <dbReference type="EMBL" id="MZQ81209.1"/>
    </source>
</evidence>
<dbReference type="InterPro" id="IPR046064">
    <property type="entry name" value="DUF6022"/>
</dbReference>
<reference evidence="1 2" key="1">
    <citation type="submission" date="2019-12" db="EMBL/GenBank/DDBJ databases">
        <title>Paenibacillus sp. nov. sp. isolated from soil.</title>
        <authorList>
            <person name="Kim J."/>
            <person name="Jeong S.E."/>
            <person name="Jung H.S."/>
            <person name="Jeon C.O."/>
        </authorList>
    </citation>
    <scope>NUCLEOTIDE SEQUENCE [LARGE SCALE GENOMIC DNA]</scope>
    <source>
        <strain evidence="1 2">5J-6</strain>
    </source>
</reference>
<dbReference type="EMBL" id="WTUZ01000010">
    <property type="protein sequence ID" value="MZQ81209.1"/>
    <property type="molecule type" value="Genomic_DNA"/>
</dbReference>
<dbReference type="Pfam" id="PF19486">
    <property type="entry name" value="DUF6022"/>
    <property type="match status" value="1"/>
</dbReference>
<dbReference type="AlphaFoldDB" id="A0A6L8UVR4"/>
<organism evidence="1 2">
    <name type="scientific">Paenibacillus silvestris</name>
    <dbReference type="NCBI Taxonomy" id="2606219"/>
    <lineage>
        <taxon>Bacteria</taxon>
        <taxon>Bacillati</taxon>
        <taxon>Bacillota</taxon>
        <taxon>Bacilli</taxon>
        <taxon>Bacillales</taxon>
        <taxon>Paenibacillaceae</taxon>
        <taxon>Paenibacillus</taxon>
    </lineage>
</organism>